<dbReference type="Pfam" id="PF01964">
    <property type="entry name" value="ThiC_Rad_SAM"/>
    <property type="match status" value="1"/>
</dbReference>
<feature type="binding site" evidence="13">
    <location>
        <position position="454"/>
    </location>
    <ligand>
        <name>substrate</name>
    </ligand>
</feature>
<dbReference type="EMBL" id="VTPU01000004">
    <property type="protein sequence ID" value="TZG40490.1"/>
    <property type="molecule type" value="Genomic_DNA"/>
</dbReference>
<comment type="catalytic activity">
    <reaction evidence="11 13">
        <text>5-amino-1-(5-phospho-beta-D-ribosyl)imidazole + S-adenosyl-L-methionine = 4-amino-2-methyl-5-(phosphooxymethyl)pyrimidine + CO + 5'-deoxyadenosine + formate + L-methionine + 3 H(+)</text>
        <dbReference type="Rhea" id="RHEA:24840"/>
        <dbReference type="ChEBI" id="CHEBI:15378"/>
        <dbReference type="ChEBI" id="CHEBI:15740"/>
        <dbReference type="ChEBI" id="CHEBI:17245"/>
        <dbReference type="ChEBI" id="CHEBI:17319"/>
        <dbReference type="ChEBI" id="CHEBI:57844"/>
        <dbReference type="ChEBI" id="CHEBI:58354"/>
        <dbReference type="ChEBI" id="CHEBI:59789"/>
        <dbReference type="ChEBI" id="CHEBI:137981"/>
        <dbReference type="EC" id="4.1.99.17"/>
    </reaction>
</comment>
<evidence type="ECO:0000256" key="5">
    <source>
        <dbReference type="ARBA" id="ARBA00022723"/>
    </source>
</evidence>
<feature type="domain" description="ThiC-associated" evidence="14">
    <location>
        <begin position="22"/>
        <end position="98"/>
    </location>
</feature>
<dbReference type="SFLD" id="SFLDF00407">
    <property type="entry name" value="phosphomethylpyrimidine_syntha"/>
    <property type="match status" value="1"/>
</dbReference>
<dbReference type="PANTHER" id="PTHR30557:SF1">
    <property type="entry name" value="PHOSPHOMETHYLPYRIMIDINE SYNTHASE, CHLOROPLASTIC"/>
    <property type="match status" value="1"/>
</dbReference>
<dbReference type="GO" id="GO:0009228">
    <property type="term" value="P:thiamine biosynthetic process"/>
    <property type="evidence" value="ECO:0007669"/>
    <property type="project" value="UniProtKB-UniRule"/>
</dbReference>
<feature type="binding site" evidence="13">
    <location>
        <position position="495"/>
    </location>
    <ligand>
        <name>Zn(2+)</name>
        <dbReference type="ChEBI" id="CHEBI:29105"/>
    </ligand>
</feature>
<reference evidence="15 16" key="1">
    <citation type="submission" date="2019-08" db="EMBL/GenBank/DDBJ databases">
        <title>Draft Genome Sequence of Halomonas eurihalina Isolated from Preserved Hide-surface.</title>
        <authorList>
            <person name="Hussain S.A."/>
            <person name="Xu A."/>
            <person name="Sarker M."/>
            <person name="Sommers C."/>
        </authorList>
    </citation>
    <scope>NUCLEOTIDE SEQUENCE [LARGE SCALE GENOMIC DNA]</scope>
    <source>
        <strain evidence="15 16">MS1</strain>
    </source>
</reference>
<feature type="binding site" evidence="13">
    <location>
        <begin position="347"/>
        <end position="349"/>
    </location>
    <ligand>
        <name>substrate</name>
    </ligand>
</feature>
<evidence type="ECO:0000256" key="9">
    <source>
        <dbReference type="ARBA" id="ARBA00023014"/>
    </source>
</evidence>
<evidence type="ECO:0000313" key="16">
    <source>
        <dbReference type="Proteomes" id="UP000324260"/>
    </source>
</evidence>
<feature type="binding site" evidence="13">
    <location>
        <position position="431"/>
    </location>
    <ligand>
        <name>Zn(2+)</name>
        <dbReference type="ChEBI" id="CHEBI:29105"/>
    </ligand>
</feature>
<dbReference type="GO" id="GO:0008270">
    <property type="term" value="F:zinc ion binding"/>
    <property type="evidence" value="ECO:0007669"/>
    <property type="project" value="UniProtKB-UniRule"/>
</dbReference>
<evidence type="ECO:0000256" key="12">
    <source>
        <dbReference type="ARBA" id="ARBA00061546"/>
    </source>
</evidence>
<evidence type="ECO:0000256" key="13">
    <source>
        <dbReference type="HAMAP-Rule" id="MF_00089"/>
    </source>
</evidence>
<keyword evidence="6 13" id="KW-0862">Zinc</keyword>
<keyword evidence="16" id="KW-1185">Reference proteome</keyword>
<dbReference type="InterPro" id="IPR002817">
    <property type="entry name" value="ThiC/BzaA/B"/>
</dbReference>
<feature type="binding site" evidence="13">
    <location>
        <position position="427"/>
    </location>
    <ligand>
        <name>substrate</name>
    </ligand>
</feature>
<comment type="subunit">
    <text evidence="13">Homodimer.</text>
</comment>
<name>A0A5D9DBJ1_HALER</name>
<keyword evidence="3 13" id="KW-0004">4Fe-4S</keyword>
<evidence type="ECO:0000256" key="8">
    <source>
        <dbReference type="ARBA" id="ARBA00023004"/>
    </source>
</evidence>
<feature type="binding site" evidence="13">
    <location>
        <position position="583"/>
    </location>
    <ligand>
        <name>[4Fe-4S] cluster</name>
        <dbReference type="ChEBI" id="CHEBI:49883"/>
        <note>4Fe-4S-S-AdoMet</note>
    </ligand>
</feature>
<comment type="pathway">
    <text evidence="2 13">Cofactor biosynthesis; thiamine diphosphate biosynthesis.</text>
</comment>
<accession>A0A5D9DBJ1</accession>
<evidence type="ECO:0000256" key="2">
    <source>
        <dbReference type="ARBA" id="ARBA00004948"/>
    </source>
</evidence>
<dbReference type="GO" id="GO:0009229">
    <property type="term" value="P:thiamine diphosphate biosynthetic process"/>
    <property type="evidence" value="ECO:0007669"/>
    <property type="project" value="UniProtKB-UniRule"/>
</dbReference>
<organism evidence="15 16">
    <name type="scientific">Halomonas eurihalina</name>
    <dbReference type="NCBI Taxonomy" id="42566"/>
    <lineage>
        <taxon>Bacteria</taxon>
        <taxon>Pseudomonadati</taxon>
        <taxon>Pseudomonadota</taxon>
        <taxon>Gammaproteobacteria</taxon>
        <taxon>Oceanospirillales</taxon>
        <taxon>Halomonadaceae</taxon>
        <taxon>Halomonas</taxon>
    </lineage>
</organism>
<comment type="caution">
    <text evidence="15">The sequence shown here is derived from an EMBL/GenBank/DDBJ whole genome shotgun (WGS) entry which is preliminary data.</text>
</comment>
<keyword evidence="5 13" id="KW-0479">Metal-binding</keyword>
<dbReference type="UniPathway" id="UPA00060"/>
<feature type="binding site" evidence="13">
    <location>
        <begin position="388"/>
        <end position="391"/>
    </location>
    <ligand>
        <name>substrate</name>
    </ligand>
</feature>
<dbReference type="Gene3D" id="3.20.20.540">
    <property type="entry name" value="Radical SAM ThiC family, central domain"/>
    <property type="match status" value="1"/>
</dbReference>
<evidence type="ECO:0000256" key="10">
    <source>
        <dbReference type="ARBA" id="ARBA00023239"/>
    </source>
</evidence>
<dbReference type="NCBIfam" id="NF006763">
    <property type="entry name" value="PRK09284.1"/>
    <property type="match status" value="1"/>
</dbReference>
<evidence type="ECO:0000256" key="11">
    <source>
        <dbReference type="ARBA" id="ARBA00050218"/>
    </source>
</evidence>
<feature type="binding site" evidence="13">
    <location>
        <position position="575"/>
    </location>
    <ligand>
        <name>[4Fe-4S] cluster</name>
        <dbReference type="ChEBI" id="CHEBI:49883"/>
        <note>4Fe-4S-S-AdoMet</note>
    </ligand>
</feature>
<dbReference type="GO" id="GO:0005829">
    <property type="term" value="C:cytosol"/>
    <property type="evidence" value="ECO:0007669"/>
    <property type="project" value="TreeGrafter"/>
</dbReference>
<dbReference type="HAMAP" id="MF_00089">
    <property type="entry name" value="ThiC"/>
    <property type="match status" value="1"/>
</dbReference>
<dbReference type="Gene3D" id="6.10.250.620">
    <property type="match status" value="1"/>
</dbReference>
<dbReference type="GO" id="GO:0070284">
    <property type="term" value="F:phosphomethylpyrimidine synthase activity"/>
    <property type="evidence" value="ECO:0007669"/>
    <property type="project" value="UniProtKB-EC"/>
</dbReference>
<comment type="function">
    <text evidence="1 13">Catalyzes the synthesis of the hydroxymethylpyrimidine phosphate (HMP-P) moiety of thiamine from aminoimidazole ribotide (AIR) in a radical S-adenosyl-L-methionine (SAM)-dependent reaction.</text>
</comment>
<comment type="cofactor">
    <cofactor evidence="13">
        <name>[4Fe-4S] cluster</name>
        <dbReference type="ChEBI" id="CHEBI:49883"/>
    </cofactor>
    <text evidence="13">Binds 1 [4Fe-4S] cluster per subunit. The cluster is coordinated with 3 cysteines and an exchangeable S-adenosyl-L-methionine.</text>
</comment>
<feature type="binding site" evidence="13">
    <location>
        <position position="327"/>
    </location>
    <ligand>
        <name>substrate</name>
    </ligand>
</feature>
<evidence type="ECO:0000259" key="14">
    <source>
        <dbReference type="Pfam" id="PF13667"/>
    </source>
</evidence>
<dbReference type="OrthoDB" id="9805897at2"/>
<keyword evidence="9 13" id="KW-0411">Iron-sulfur</keyword>
<comment type="similarity">
    <text evidence="12 13">Belongs to the ThiC family.</text>
</comment>
<evidence type="ECO:0000256" key="1">
    <source>
        <dbReference type="ARBA" id="ARBA00003175"/>
    </source>
</evidence>
<evidence type="ECO:0000256" key="3">
    <source>
        <dbReference type="ARBA" id="ARBA00022485"/>
    </source>
</evidence>
<dbReference type="InterPro" id="IPR038521">
    <property type="entry name" value="ThiC/Bza_core_dom"/>
</dbReference>
<feature type="binding site" evidence="13">
    <location>
        <position position="578"/>
    </location>
    <ligand>
        <name>[4Fe-4S] cluster</name>
        <dbReference type="ChEBI" id="CHEBI:49883"/>
        <note>4Fe-4S-S-AdoMet</note>
    </ligand>
</feature>
<evidence type="ECO:0000256" key="4">
    <source>
        <dbReference type="ARBA" id="ARBA00022691"/>
    </source>
</evidence>
<dbReference type="InterPro" id="IPR037509">
    <property type="entry name" value="ThiC"/>
</dbReference>
<dbReference type="EC" id="4.1.99.17" evidence="13"/>
<evidence type="ECO:0000256" key="6">
    <source>
        <dbReference type="ARBA" id="ARBA00022833"/>
    </source>
</evidence>
<evidence type="ECO:0000313" key="15">
    <source>
        <dbReference type="EMBL" id="TZG40490.1"/>
    </source>
</evidence>
<protein>
    <recommendedName>
        <fullName evidence="13">Phosphomethylpyrimidine synthase</fullName>
        <ecNumber evidence="13">4.1.99.17</ecNumber>
    </recommendedName>
    <alternativeName>
        <fullName evidence="13">Hydroxymethylpyrimidine phosphate synthase</fullName>
        <shortName evidence="13">HMP-P synthase</shortName>
        <shortName evidence="13">HMP-phosphate synthase</shortName>
        <shortName evidence="13">HMPP synthase</shortName>
    </alternativeName>
    <alternativeName>
        <fullName evidence="13">Thiamine biosynthesis protein ThiC</fullName>
    </alternativeName>
</protein>
<dbReference type="AlphaFoldDB" id="A0A5D9DBJ1"/>
<dbReference type="RefSeq" id="WP_149321321.1">
    <property type="nucleotide sequence ID" value="NZ_JARWAH010000003.1"/>
</dbReference>
<keyword evidence="4 13" id="KW-0949">S-adenosyl-L-methionine</keyword>
<dbReference type="Proteomes" id="UP000324260">
    <property type="component" value="Unassembled WGS sequence"/>
</dbReference>
<proteinExistence type="inferred from homology"/>
<dbReference type="InterPro" id="IPR025747">
    <property type="entry name" value="ThiC-associated_dom"/>
</dbReference>
<feature type="binding site" evidence="13">
    <location>
        <position position="233"/>
    </location>
    <ligand>
        <name>substrate</name>
    </ligand>
</feature>
<dbReference type="Pfam" id="PF13667">
    <property type="entry name" value="ThiC-associated"/>
    <property type="match status" value="1"/>
</dbReference>
<evidence type="ECO:0000256" key="7">
    <source>
        <dbReference type="ARBA" id="ARBA00022977"/>
    </source>
</evidence>
<keyword evidence="7 13" id="KW-0784">Thiamine biosynthesis</keyword>
<dbReference type="SFLD" id="SFLDS00113">
    <property type="entry name" value="Radical_SAM_Phosphomethylpyrim"/>
    <property type="match status" value="1"/>
</dbReference>
<keyword evidence="10 13" id="KW-0456">Lyase</keyword>
<dbReference type="NCBIfam" id="TIGR00190">
    <property type="entry name" value="thiC"/>
    <property type="match status" value="1"/>
</dbReference>
<dbReference type="FunFam" id="3.20.20.540:FF:000001">
    <property type="entry name" value="Phosphomethylpyrimidine synthase"/>
    <property type="match status" value="1"/>
</dbReference>
<dbReference type="PANTHER" id="PTHR30557">
    <property type="entry name" value="THIAMINE BIOSYNTHESIS PROTEIN THIC"/>
    <property type="match status" value="1"/>
</dbReference>
<dbReference type="GO" id="GO:0051539">
    <property type="term" value="F:4 iron, 4 sulfur cluster binding"/>
    <property type="evidence" value="ECO:0007669"/>
    <property type="project" value="UniProtKB-KW"/>
</dbReference>
<keyword evidence="8 13" id="KW-0408">Iron</keyword>
<gene>
    <name evidence="13 15" type="primary">thiC</name>
    <name evidence="15" type="ORF">FZZ93_05440</name>
</gene>
<dbReference type="SFLD" id="SFLDG01114">
    <property type="entry name" value="phosphomethylpyrimidine_syntha"/>
    <property type="match status" value="1"/>
</dbReference>
<dbReference type="NCBIfam" id="NF009895">
    <property type="entry name" value="PRK13352.1"/>
    <property type="match status" value="1"/>
</dbReference>
<feature type="binding site" evidence="13">
    <location>
        <position position="291"/>
    </location>
    <ligand>
        <name>substrate</name>
    </ligand>
</feature>
<feature type="binding site" evidence="13">
    <location>
        <position position="262"/>
    </location>
    <ligand>
        <name>substrate</name>
    </ligand>
</feature>
<sequence>MSKTTHFLNETARVDEAAVQALPGSRKIHVEGSRPDIRVPFREISLSPTSTSGANEDNPPLLVYDTSGPYTNPEASIDLRRGLPELRRAWIEERDDTEFLDGPTSEYGQRRANDPILAPLRFDLTRTPRRAKAGKNVTQLHYARQGIITPEMEFIAIRENQRRQVLGTEEVERILGHQHPGENFGAHLPEEISPEFVRAEVAAGRAIIPNNINHPESEPMIIGRNFLVKINGNLGNSAVTSSIEEEVDKMTWGIRWGADTIMDLSTGQNIHETREWIIRNAPVPIGTVPIYQALEKVKGVAEDLTWEVFRDTLIEQAEQGVDYFTIHAGVLLRYVPLTAKRTTGIVSRGGSIMAKWCLYHHQESFLYTHFEEICEICKQYDVAFSLGDGLRPGSVADANDEAQFAELETLGELTRIAWEHDVQVMIEGPGHVPMHLIKENMDKQLRECDEAPFYTLGPLVTDIAPGYDHITSGIGAAMIGWYGCAMLCYVTPKEHLGLPNKDDVKTGIITYKIAAHSADLAKGHPAAQRRDNALSKARFEFRWEDQFNLGLDPDTAREYHDETLPKDSAKVAHFCSMCGPKFCSMKISQEVRDYARDKGLDGDQEAVMKGMEEQAEKFREQGAELYKEV</sequence>